<keyword evidence="2" id="KW-1185">Reference proteome</keyword>
<accession>A0AAD6Z2P7</accession>
<protein>
    <submittedName>
        <fullName evidence="1">Uncharacterized protein</fullName>
    </submittedName>
</protein>
<dbReference type="Proteomes" id="UP001218218">
    <property type="component" value="Unassembled WGS sequence"/>
</dbReference>
<gene>
    <name evidence="1" type="ORF">DFH08DRAFT_825315</name>
</gene>
<proteinExistence type="predicted"/>
<evidence type="ECO:0000313" key="1">
    <source>
        <dbReference type="EMBL" id="KAJ7304750.1"/>
    </source>
</evidence>
<name>A0AAD6Z2P7_9AGAR</name>
<dbReference type="EMBL" id="JARIHO010000099">
    <property type="protein sequence ID" value="KAJ7304750.1"/>
    <property type="molecule type" value="Genomic_DNA"/>
</dbReference>
<evidence type="ECO:0000313" key="2">
    <source>
        <dbReference type="Proteomes" id="UP001218218"/>
    </source>
</evidence>
<comment type="caution">
    <text evidence="1">The sequence shown here is derived from an EMBL/GenBank/DDBJ whole genome shotgun (WGS) entry which is preliminary data.</text>
</comment>
<dbReference type="AlphaFoldDB" id="A0AAD6Z2P7"/>
<reference evidence="1" key="1">
    <citation type="submission" date="2023-03" db="EMBL/GenBank/DDBJ databases">
        <title>Massive genome expansion in bonnet fungi (Mycena s.s.) driven by repeated elements and novel gene families across ecological guilds.</title>
        <authorList>
            <consortium name="Lawrence Berkeley National Laboratory"/>
            <person name="Harder C.B."/>
            <person name="Miyauchi S."/>
            <person name="Viragh M."/>
            <person name="Kuo A."/>
            <person name="Thoen E."/>
            <person name="Andreopoulos B."/>
            <person name="Lu D."/>
            <person name="Skrede I."/>
            <person name="Drula E."/>
            <person name="Henrissat B."/>
            <person name="Morin E."/>
            <person name="Kohler A."/>
            <person name="Barry K."/>
            <person name="LaButti K."/>
            <person name="Morin E."/>
            <person name="Salamov A."/>
            <person name="Lipzen A."/>
            <person name="Mereny Z."/>
            <person name="Hegedus B."/>
            <person name="Baldrian P."/>
            <person name="Stursova M."/>
            <person name="Weitz H."/>
            <person name="Taylor A."/>
            <person name="Grigoriev I.V."/>
            <person name="Nagy L.G."/>
            <person name="Martin F."/>
            <person name="Kauserud H."/>
        </authorList>
    </citation>
    <scope>NUCLEOTIDE SEQUENCE</scope>
    <source>
        <strain evidence="1">CBHHK002</strain>
    </source>
</reference>
<organism evidence="1 2">
    <name type="scientific">Mycena albidolilacea</name>
    <dbReference type="NCBI Taxonomy" id="1033008"/>
    <lineage>
        <taxon>Eukaryota</taxon>
        <taxon>Fungi</taxon>
        <taxon>Dikarya</taxon>
        <taxon>Basidiomycota</taxon>
        <taxon>Agaricomycotina</taxon>
        <taxon>Agaricomycetes</taxon>
        <taxon>Agaricomycetidae</taxon>
        <taxon>Agaricales</taxon>
        <taxon>Marasmiineae</taxon>
        <taxon>Mycenaceae</taxon>
        <taxon>Mycena</taxon>
    </lineage>
</organism>
<sequence>MSSDNLKLPDHLLAEFLYPELKEACEIFLELVSPIPSLLGMLRKVVTQGIHCFQLWSSSLFMVLNIICDQLEHQKRLNSEPGREKTVDFPFWAKSVVAKKGRWWYIPKNTLKTKVVEPAEAYLNVFTVW</sequence>